<dbReference type="GO" id="GO:0005524">
    <property type="term" value="F:ATP binding"/>
    <property type="evidence" value="ECO:0007669"/>
    <property type="project" value="UniProtKB-KW"/>
</dbReference>
<organism evidence="2">
    <name type="scientific">Planktothricoides sp. SpSt-374</name>
    <dbReference type="NCBI Taxonomy" id="2282167"/>
    <lineage>
        <taxon>Bacteria</taxon>
        <taxon>Bacillati</taxon>
        <taxon>Cyanobacteriota</taxon>
        <taxon>Cyanophyceae</taxon>
        <taxon>Oscillatoriophycideae</taxon>
        <taxon>Oscillatoriales</taxon>
        <taxon>Oscillatoriaceae</taxon>
        <taxon>Planktothricoides</taxon>
    </lineage>
</organism>
<keyword evidence="2" id="KW-0067">ATP-binding</keyword>
<accession>A0A7C3VPU2</accession>
<dbReference type="InterPro" id="IPR027417">
    <property type="entry name" value="P-loop_NTPase"/>
</dbReference>
<dbReference type="SUPFAM" id="SSF52540">
    <property type="entry name" value="P-loop containing nucleoside triphosphate hydrolases"/>
    <property type="match status" value="1"/>
</dbReference>
<comment type="caution">
    <text evidence="2">The sequence shown here is derived from an EMBL/GenBank/DDBJ whole genome shotgun (WGS) entry which is preliminary data.</text>
</comment>
<evidence type="ECO:0000313" key="2">
    <source>
        <dbReference type="EMBL" id="HGF99134.1"/>
    </source>
</evidence>
<dbReference type="Gene3D" id="3.40.50.300">
    <property type="entry name" value="P-loop containing nucleotide triphosphate hydrolases"/>
    <property type="match status" value="1"/>
</dbReference>
<dbReference type="EMBL" id="DSPX01000002">
    <property type="protein sequence ID" value="HGF99134.1"/>
    <property type="molecule type" value="Genomic_DNA"/>
</dbReference>
<dbReference type="InterPro" id="IPR041664">
    <property type="entry name" value="AAA_16"/>
</dbReference>
<protein>
    <submittedName>
        <fullName evidence="2">ATP-binding protein</fullName>
    </submittedName>
</protein>
<feature type="domain" description="Orc1-like AAA ATPase" evidence="1">
    <location>
        <begin position="42"/>
        <end position="263"/>
    </location>
</feature>
<name>A0A7C3VPU2_9CYAN</name>
<reference evidence="2" key="1">
    <citation type="journal article" date="2020" name="mSystems">
        <title>Genome- and Community-Level Interaction Insights into Carbon Utilization and Element Cycling Functions of Hydrothermarchaeota in Hydrothermal Sediment.</title>
        <authorList>
            <person name="Zhou Z."/>
            <person name="Liu Y."/>
            <person name="Xu W."/>
            <person name="Pan J."/>
            <person name="Luo Z.H."/>
            <person name="Li M."/>
        </authorList>
    </citation>
    <scope>NUCLEOTIDE SEQUENCE [LARGE SCALE GENOMIC DNA]</scope>
    <source>
        <strain evidence="2">SpSt-374</strain>
    </source>
</reference>
<sequence>MALIDELIRQEVNPFDINLKPGNFWREKQEATETIDSIHQEAMRKIEGLLDRVVADRRSRTLLLTGDPGSGKSYLLGRLKRTLNAKAFFAYIEPWPEADRLGRHILRYTVDSLMQVPEGQTESQLILWLKSLSVFTKRSLKRRLFDDNFWEVLQSDRQKFINHLKKTYKNAGIYNADSFFGALHDLTEPQLYDIACQWLKGDDLSEESLTLLQQKKSLDSETDAWETLANLGRIATETQPIVLCFDQLEFSNSDTQLAELQKLFSFNTNIHNQGLKNFLIIICLTTNNWQNNHRSIQQSDLDRVEGKLSLKPINLDQAEALWQLRLQPLHRQASPQPDSQIFPLTRTILEDNFPGGKTDPRKSLILGRQEYQQYKSSLGVQIPNLRTDIPDNSNIPQPQATLPELFKLTWQQEFKKIEAKITKVSLLSAPELVQMLAEALQALQITTTKSKLLSGKYASSSLTYQHPRHHQDVGVLWTEDANMSSFATAMKACQKAIKSHTSHSIILIRATETGNNPNLVGYKLYHSIFTGHPNRHILPAIASVHYLATYHSLVNSALGQELLLGSQIISLPELKHLMRESEILTDCLLLQDLGIFQTKTTTATTNPITNGATATLPDKTQQQIQDYLLNVVKTQHFLGKNALLTQAQSQFSETNQQTISQEFDSLIKAGKFKIANPHEAQEKQVVCLLW</sequence>
<proteinExistence type="predicted"/>
<gene>
    <name evidence="2" type="ORF">ENR15_00260</name>
</gene>
<dbReference type="AlphaFoldDB" id="A0A7C3VPU2"/>
<keyword evidence="2" id="KW-0547">Nucleotide-binding</keyword>
<dbReference type="Pfam" id="PF13191">
    <property type="entry name" value="AAA_16"/>
    <property type="match status" value="1"/>
</dbReference>
<evidence type="ECO:0000259" key="1">
    <source>
        <dbReference type="Pfam" id="PF13191"/>
    </source>
</evidence>